<proteinExistence type="predicted"/>
<name>A0A5C1K954_9CAUD</name>
<dbReference type="EMBL" id="MN103543">
    <property type="protein sequence ID" value="QEM41884.1"/>
    <property type="molecule type" value="Genomic_DNA"/>
</dbReference>
<organism evidence="1 2">
    <name type="scientific">Pseudomonas phage vB_PaeM_PS119XW</name>
    <dbReference type="NCBI Taxonomy" id="2601632"/>
    <lineage>
        <taxon>Viruses</taxon>
        <taxon>Duplodnaviria</taxon>
        <taxon>Heunggongvirae</taxon>
        <taxon>Uroviricota</taxon>
        <taxon>Caudoviricetes</taxon>
        <taxon>Chimalliviridae</taxon>
        <taxon>Pawinskivirus</taxon>
        <taxon>Pawinskivirus PS119XW</taxon>
    </lineage>
</organism>
<dbReference type="RefSeq" id="YP_010660895.1">
    <property type="nucleotide sequence ID" value="NC_070882.1"/>
</dbReference>
<protein>
    <recommendedName>
        <fullName evidence="3">Virion structural protein</fullName>
    </recommendedName>
</protein>
<dbReference type="KEGG" id="vg:77936905"/>
<dbReference type="Proteomes" id="UP000322144">
    <property type="component" value="Segment"/>
</dbReference>
<dbReference type="GeneID" id="77936905"/>
<accession>A0A5C1K954</accession>
<evidence type="ECO:0000313" key="2">
    <source>
        <dbReference type="Proteomes" id="UP000322144"/>
    </source>
</evidence>
<evidence type="ECO:0008006" key="3">
    <source>
        <dbReference type="Google" id="ProtNLM"/>
    </source>
</evidence>
<evidence type="ECO:0000313" key="1">
    <source>
        <dbReference type="EMBL" id="QEM41884.1"/>
    </source>
</evidence>
<keyword evidence="2" id="KW-1185">Reference proteome</keyword>
<sequence length="760" mass="81728">MSTVSTTGLYDEDLHGTNPANLITGEIQTLQVPGPTDYYFIIPKAAPFFVDSLKVRNNQTGALFVEGVDYMIGHRFIEAMDSIGRPIAGSIRFMKRSIAGQARLDYRTIGGQWGFSDQAILAELSRRQYNPLIRAWGNIDVLPASFPPLDHDQPIDSLVGSEEINASLQRLGDIMEATASGTTESHLRDFNNPHRVNKVQIQLGNVPNFSMATDQQHKDGNRNDLFTNPRGVLLSIQENALKPLNAHIAATGNVHGMVPRDIGLGNVPNYPAATPQQAVDPTNNSTLMTPYTVSLLIQAVQGDPRLDQLIIDFNKHLTDTNPHNITPGLIGTYTKQEIDQKIAAGGSGGDATTFGGETPEEWEAKFPLNSDINGIMAEVTEKIGEGIASSADISFNDPTPPDEQDKERLSKIQGVLAGAAAYALFNGSGDTVYRSEPGGADAYPKTPIRGAAWSWLSLQDADYHLVPAIRDFQSGTWSQGDGIRSAGSAKLAIPAGWAAGAGFNQANAMVAMWGSKTALYVQLKPSDGADEGKIMKIAGGTVTQLYAESDNVTEMWVATEEADSRQMAIVEKSPPSGDPTYTAIGASDWVSAATPVIAAQLTGGWEISDIRIGSKYLVFQGGNTTNGNASRIRVYEITYTPTFKLTEVTSTLDVWSAKDNRLVKANTLTDVSSISGNYGHHAVQIRRDPSSLENMDTDIAMFGSNENGQLEIPYGSAPFYSAAAGKGFTVTVNNLGYTEFWGDSPTNALIWNDGTTIVAP</sequence>
<reference evidence="1 2" key="1">
    <citation type="submission" date="2019-06" db="EMBL/GenBank/DDBJ databases">
        <title>A distant relative of Phikzvirus genus phages from a therapeutic phage collection.</title>
        <authorList>
            <person name="Hejnowicz M.S."/>
            <person name="Dabrowski K."/>
            <person name="Gawor J."/>
            <person name="Weber-Dabrowska B."/>
            <person name="Gromadka R."/>
            <person name="Lobocka M.B."/>
        </authorList>
    </citation>
    <scope>NUCLEOTIDE SEQUENCE [LARGE SCALE GENOMIC DNA]</scope>
</reference>